<dbReference type="AlphaFoldDB" id="A0A517YKL0"/>
<sequence length="84" mass="8312">MKKLFALLVIAGLGLSTVGCEPKPAEAPKVETPAVTPEAPVEAPPTTGDTTPPAPEGTPAPAPEATPAPAPEAPAAPAPEEKKE</sequence>
<feature type="region of interest" description="Disordered" evidence="1">
    <location>
        <begin position="15"/>
        <end position="84"/>
    </location>
</feature>
<feature type="compositionally biased region" description="Low complexity" evidence="1">
    <location>
        <begin position="30"/>
        <end position="51"/>
    </location>
</feature>
<keyword evidence="3" id="KW-1185">Reference proteome</keyword>
<proteinExistence type="predicted"/>
<accession>A0A517YKL0</accession>
<reference evidence="2 3" key="1">
    <citation type="submission" date="2019-02" db="EMBL/GenBank/DDBJ databases">
        <title>Deep-cultivation of Planctomycetes and their phenomic and genomic characterization uncovers novel biology.</title>
        <authorList>
            <person name="Wiegand S."/>
            <person name="Jogler M."/>
            <person name="Boedeker C."/>
            <person name="Pinto D."/>
            <person name="Vollmers J."/>
            <person name="Rivas-Marin E."/>
            <person name="Kohn T."/>
            <person name="Peeters S.H."/>
            <person name="Heuer A."/>
            <person name="Rast P."/>
            <person name="Oberbeckmann S."/>
            <person name="Bunk B."/>
            <person name="Jeske O."/>
            <person name="Meyerdierks A."/>
            <person name="Storesund J.E."/>
            <person name="Kallscheuer N."/>
            <person name="Luecker S."/>
            <person name="Lage O.M."/>
            <person name="Pohl T."/>
            <person name="Merkel B.J."/>
            <person name="Hornburger P."/>
            <person name="Mueller R.-W."/>
            <person name="Bruemmer F."/>
            <person name="Labrenz M."/>
            <person name="Spormann A.M."/>
            <person name="Op den Camp H."/>
            <person name="Overmann J."/>
            <person name="Amann R."/>
            <person name="Jetten M.S.M."/>
            <person name="Mascher T."/>
            <person name="Medema M.H."/>
            <person name="Devos D.P."/>
            <person name="Kaster A.-K."/>
            <person name="Ovreas L."/>
            <person name="Rohde M."/>
            <person name="Galperin M.Y."/>
            <person name="Jogler C."/>
        </authorList>
    </citation>
    <scope>NUCLEOTIDE SEQUENCE [LARGE SCALE GENOMIC DNA]</scope>
    <source>
        <strain evidence="2 3">ETA_A8</strain>
    </source>
</reference>
<gene>
    <name evidence="2" type="ORF">ETAA8_59020</name>
</gene>
<evidence type="ECO:0000256" key="1">
    <source>
        <dbReference type="SAM" id="MobiDB-lite"/>
    </source>
</evidence>
<protein>
    <submittedName>
        <fullName evidence="2">Uncharacterized protein</fullName>
    </submittedName>
</protein>
<evidence type="ECO:0000313" key="3">
    <source>
        <dbReference type="Proteomes" id="UP000315017"/>
    </source>
</evidence>
<feature type="compositionally biased region" description="Pro residues" evidence="1">
    <location>
        <begin position="52"/>
        <end position="77"/>
    </location>
</feature>
<dbReference type="KEGG" id="aagg:ETAA8_59020"/>
<dbReference type="EMBL" id="CP036274">
    <property type="protein sequence ID" value="QDU30754.1"/>
    <property type="molecule type" value="Genomic_DNA"/>
</dbReference>
<dbReference type="RefSeq" id="WP_145096741.1">
    <property type="nucleotide sequence ID" value="NZ_CP036274.1"/>
</dbReference>
<dbReference type="Proteomes" id="UP000315017">
    <property type="component" value="Chromosome"/>
</dbReference>
<organism evidence="2 3">
    <name type="scientific">Anatilimnocola aggregata</name>
    <dbReference type="NCBI Taxonomy" id="2528021"/>
    <lineage>
        <taxon>Bacteria</taxon>
        <taxon>Pseudomonadati</taxon>
        <taxon>Planctomycetota</taxon>
        <taxon>Planctomycetia</taxon>
        <taxon>Pirellulales</taxon>
        <taxon>Pirellulaceae</taxon>
        <taxon>Anatilimnocola</taxon>
    </lineage>
</organism>
<dbReference type="PROSITE" id="PS51257">
    <property type="entry name" value="PROKAR_LIPOPROTEIN"/>
    <property type="match status" value="1"/>
</dbReference>
<name>A0A517YKL0_9BACT</name>
<evidence type="ECO:0000313" key="2">
    <source>
        <dbReference type="EMBL" id="QDU30754.1"/>
    </source>
</evidence>